<evidence type="ECO:0000313" key="2">
    <source>
        <dbReference type="EMBL" id="GKT26522.1"/>
    </source>
</evidence>
<keyword evidence="3" id="KW-1185">Reference proteome</keyword>
<evidence type="ECO:0000256" key="1">
    <source>
        <dbReference type="SAM" id="Phobius"/>
    </source>
</evidence>
<feature type="transmembrane region" description="Helical" evidence="1">
    <location>
        <begin position="16"/>
        <end position="35"/>
    </location>
</feature>
<keyword evidence="1" id="KW-0472">Membrane</keyword>
<sequence length="148" mass="16019">MSDIEEDVSIWGLGKTTFFTILITIPSLFSIVGIVRAVQTSIWWIGLITPIIFAMLGLLYGLVAAAAISPAIGLIFRTFTVLNYSMILSVLIGFVLSCIIVFFPLLSDSGLLKSVQDSISANLEDVRALSPKEVEKAAKTILKPNSVK</sequence>
<gene>
    <name evidence="2" type="ORF">ADUPG1_013384</name>
</gene>
<feature type="transmembrane region" description="Helical" evidence="1">
    <location>
        <begin position="84"/>
        <end position="106"/>
    </location>
</feature>
<dbReference type="EMBL" id="BQXS01012660">
    <property type="protein sequence ID" value="GKT26522.1"/>
    <property type="molecule type" value="Genomic_DNA"/>
</dbReference>
<organism evidence="2 3">
    <name type="scientific">Aduncisulcus paluster</name>
    <dbReference type="NCBI Taxonomy" id="2918883"/>
    <lineage>
        <taxon>Eukaryota</taxon>
        <taxon>Metamonada</taxon>
        <taxon>Carpediemonas-like organisms</taxon>
        <taxon>Aduncisulcus</taxon>
    </lineage>
</organism>
<accession>A0ABQ5K2S3</accession>
<name>A0ABQ5K2S3_9EUKA</name>
<evidence type="ECO:0000313" key="3">
    <source>
        <dbReference type="Proteomes" id="UP001057375"/>
    </source>
</evidence>
<protein>
    <submittedName>
        <fullName evidence="2">Uncharacterized protein</fullName>
    </submittedName>
</protein>
<keyword evidence="1" id="KW-1133">Transmembrane helix</keyword>
<reference evidence="2" key="1">
    <citation type="submission" date="2022-03" db="EMBL/GenBank/DDBJ databases">
        <title>Draft genome sequence of Aduncisulcus paluster, a free-living microaerophilic Fornicata.</title>
        <authorList>
            <person name="Yuyama I."/>
            <person name="Kume K."/>
            <person name="Tamura T."/>
            <person name="Inagaki Y."/>
            <person name="Hashimoto T."/>
        </authorList>
    </citation>
    <scope>NUCLEOTIDE SEQUENCE</scope>
    <source>
        <strain evidence="2">NY0171</strain>
    </source>
</reference>
<feature type="transmembrane region" description="Helical" evidence="1">
    <location>
        <begin position="42"/>
        <end position="72"/>
    </location>
</feature>
<keyword evidence="1" id="KW-0812">Transmembrane</keyword>
<comment type="caution">
    <text evidence="2">The sequence shown here is derived from an EMBL/GenBank/DDBJ whole genome shotgun (WGS) entry which is preliminary data.</text>
</comment>
<dbReference type="Proteomes" id="UP001057375">
    <property type="component" value="Unassembled WGS sequence"/>
</dbReference>
<proteinExistence type="predicted"/>